<keyword evidence="1" id="KW-1133">Transmembrane helix</keyword>
<dbReference type="AlphaFoldDB" id="A0A1W5ZYP0"/>
<evidence type="ECO:0000313" key="2">
    <source>
        <dbReference type="EMBL" id="ARI78448.1"/>
    </source>
</evidence>
<keyword evidence="1" id="KW-0472">Membrane</keyword>
<keyword evidence="3" id="KW-1185">Reference proteome</keyword>
<keyword evidence="1" id="KW-0812">Transmembrane</keyword>
<protein>
    <recommendedName>
        <fullName evidence="4">DUF2651 domain-containing protein</fullName>
    </recommendedName>
</protein>
<dbReference type="RefSeq" id="WP_085030907.1">
    <property type="nucleotide sequence ID" value="NZ_CP020772.1"/>
</dbReference>
<organism evidence="2 3">
    <name type="scientific">Halobacillus mangrovi</name>
    <dbReference type="NCBI Taxonomy" id="402384"/>
    <lineage>
        <taxon>Bacteria</taxon>
        <taxon>Bacillati</taxon>
        <taxon>Bacillota</taxon>
        <taxon>Bacilli</taxon>
        <taxon>Bacillales</taxon>
        <taxon>Bacillaceae</taxon>
        <taxon>Halobacillus</taxon>
    </lineage>
</organism>
<dbReference type="InterPro" id="IPR020258">
    <property type="entry name" value="Uncharacterised_YbeF"/>
</dbReference>
<gene>
    <name evidence="2" type="ORF">HM131_17100</name>
</gene>
<dbReference type="EMBL" id="CP020772">
    <property type="protein sequence ID" value="ARI78448.1"/>
    <property type="molecule type" value="Genomic_DNA"/>
</dbReference>
<dbReference type="Pfam" id="PF10852">
    <property type="entry name" value="DUF2651"/>
    <property type="match status" value="1"/>
</dbReference>
<evidence type="ECO:0008006" key="4">
    <source>
        <dbReference type="Google" id="ProtNLM"/>
    </source>
</evidence>
<feature type="transmembrane region" description="Helical" evidence="1">
    <location>
        <begin position="6"/>
        <end position="25"/>
    </location>
</feature>
<dbReference type="OrthoDB" id="2970135at2"/>
<accession>A0A1W5ZYP0</accession>
<sequence length="80" mass="9058">MVGLIQLVLFLFPAASIVLGFLGFFAFKDLWVMPLIVALVSITLMFTVFNTTFFMWVWIYTILTFSSGLAAKAIRLLFGR</sequence>
<dbReference type="KEGG" id="hmn:HM131_17100"/>
<proteinExistence type="predicted"/>
<feature type="transmembrane region" description="Helical" evidence="1">
    <location>
        <begin position="55"/>
        <end position="78"/>
    </location>
</feature>
<evidence type="ECO:0000313" key="3">
    <source>
        <dbReference type="Proteomes" id="UP000192527"/>
    </source>
</evidence>
<name>A0A1W5ZYP0_9BACI</name>
<feature type="transmembrane region" description="Helical" evidence="1">
    <location>
        <begin position="30"/>
        <end position="49"/>
    </location>
</feature>
<evidence type="ECO:0000256" key="1">
    <source>
        <dbReference type="SAM" id="Phobius"/>
    </source>
</evidence>
<reference evidence="2 3" key="1">
    <citation type="submission" date="2017-04" db="EMBL/GenBank/DDBJ databases">
        <title>The whole genome sequencing and assembly of Halobacillus mangrovi strain.</title>
        <authorList>
            <person name="Lee S.-J."/>
            <person name="Park M.-K."/>
            <person name="Kim J.-Y."/>
            <person name="Lee Y.-J."/>
            <person name="Yi H."/>
            <person name="Bahn Y.-S."/>
            <person name="Kim J.F."/>
            <person name="Lee D.-W."/>
        </authorList>
    </citation>
    <scope>NUCLEOTIDE SEQUENCE [LARGE SCALE GENOMIC DNA]</scope>
    <source>
        <strain evidence="2 3">KTB 131</strain>
    </source>
</reference>
<dbReference type="Proteomes" id="UP000192527">
    <property type="component" value="Chromosome"/>
</dbReference>
<dbReference type="STRING" id="402384.HM131_17100"/>